<organism evidence="1 2">
    <name type="scientific">Araneus ventricosus</name>
    <name type="common">Orbweaver spider</name>
    <name type="synonym">Epeira ventricosa</name>
    <dbReference type="NCBI Taxonomy" id="182803"/>
    <lineage>
        <taxon>Eukaryota</taxon>
        <taxon>Metazoa</taxon>
        <taxon>Ecdysozoa</taxon>
        <taxon>Arthropoda</taxon>
        <taxon>Chelicerata</taxon>
        <taxon>Arachnida</taxon>
        <taxon>Araneae</taxon>
        <taxon>Araneomorphae</taxon>
        <taxon>Entelegynae</taxon>
        <taxon>Araneoidea</taxon>
        <taxon>Araneidae</taxon>
        <taxon>Araneus</taxon>
    </lineage>
</organism>
<reference evidence="1 2" key="1">
    <citation type="journal article" date="2019" name="Sci. Rep.">
        <title>Orb-weaving spider Araneus ventricosus genome elucidates the spidroin gene catalogue.</title>
        <authorList>
            <person name="Kono N."/>
            <person name="Nakamura H."/>
            <person name="Ohtoshi R."/>
            <person name="Moran D.A.P."/>
            <person name="Shinohara A."/>
            <person name="Yoshida Y."/>
            <person name="Fujiwara M."/>
            <person name="Mori M."/>
            <person name="Tomita M."/>
            <person name="Arakawa K."/>
        </authorList>
    </citation>
    <scope>NUCLEOTIDE SEQUENCE [LARGE SCALE GENOMIC DNA]</scope>
</reference>
<comment type="caution">
    <text evidence="1">The sequence shown here is derived from an EMBL/GenBank/DDBJ whole genome shotgun (WGS) entry which is preliminary data.</text>
</comment>
<keyword evidence="2" id="KW-1185">Reference proteome</keyword>
<gene>
    <name evidence="1" type="ORF">AVEN_194936_1</name>
</gene>
<protein>
    <submittedName>
        <fullName evidence="1">Uncharacterized protein</fullName>
    </submittedName>
</protein>
<dbReference type="Proteomes" id="UP000499080">
    <property type="component" value="Unassembled WGS sequence"/>
</dbReference>
<sequence>MILTLCHPVQPMSWGTSRLRLQAHIGRRTFQEQWEVPQLMDWTGWPTLLDLFSGYIKNFLYNEEITDINHQKCRVTAAIEITTLKVLSQNMGRN</sequence>
<dbReference type="EMBL" id="BGPR01000731">
    <property type="protein sequence ID" value="GBM33327.1"/>
    <property type="molecule type" value="Genomic_DNA"/>
</dbReference>
<evidence type="ECO:0000313" key="1">
    <source>
        <dbReference type="EMBL" id="GBM33327.1"/>
    </source>
</evidence>
<name>A0A4Y2EXS7_ARAVE</name>
<dbReference type="AlphaFoldDB" id="A0A4Y2EXS7"/>
<proteinExistence type="predicted"/>
<accession>A0A4Y2EXS7</accession>
<evidence type="ECO:0000313" key="2">
    <source>
        <dbReference type="Proteomes" id="UP000499080"/>
    </source>
</evidence>